<dbReference type="InterPro" id="IPR036460">
    <property type="entry name" value="Cu_amine_oxidase_C_sf"/>
</dbReference>
<protein>
    <recommendedName>
        <fullName evidence="13">Max-like protein X</fullName>
    </recommendedName>
    <alternativeName>
        <fullName evidence="14">Max-like bHLHZip protein</fullName>
    </alternativeName>
    <alternativeName>
        <fullName evidence="15">Protein BigMax</fullName>
    </alternativeName>
    <alternativeName>
        <fullName evidence="16">Transcription factor-like protein 4</fullName>
    </alternativeName>
</protein>
<keyword evidence="8" id="KW-0010">Activator</keyword>
<reference evidence="20" key="1">
    <citation type="journal article" date="2012" name="Nature">
        <title>The oyster genome reveals stress adaptation and complexity of shell formation.</title>
        <authorList>
            <person name="Zhang G."/>
            <person name="Fang X."/>
            <person name="Guo X."/>
            <person name="Li L."/>
            <person name="Luo R."/>
            <person name="Xu F."/>
            <person name="Yang P."/>
            <person name="Zhang L."/>
            <person name="Wang X."/>
            <person name="Qi H."/>
            <person name="Xiong Z."/>
            <person name="Que H."/>
            <person name="Xie Y."/>
            <person name="Holland P.W."/>
            <person name="Paps J."/>
            <person name="Zhu Y."/>
            <person name="Wu F."/>
            <person name="Chen Y."/>
            <person name="Wang J."/>
            <person name="Peng C."/>
            <person name="Meng J."/>
            <person name="Yang L."/>
            <person name="Liu J."/>
            <person name="Wen B."/>
            <person name="Zhang N."/>
            <person name="Huang Z."/>
            <person name="Zhu Q."/>
            <person name="Feng Y."/>
            <person name="Mount A."/>
            <person name="Hedgecock D."/>
            <person name="Xu Z."/>
            <person name="Liu Y."/>
            <person name="Domazet-Loso T."/>
            <person name="Du Y."/>
            <person name="Sun X."/>
            <person name="Zhang S."/>
            <person name="Liu B."/>
            <person name="Cheng P."/>
            <person name="Jiang X."/>
            <person name="Li J."/>
            <person name="Fan D."/>
            <person name="Wang W."/>
            <person name="Fu W."/>
            <person name="Wang T."/>
            <person name="Wang B."/>
            <person name="Zhang J."/>
            <person name="Peng Z."/>
            <person name="Li Y."/>
            <person name="Li N."/>
            <person name="Wang J."/>
            <person name="Chen M."/>
            <person name="He Y."/>
            <person name="Tan F."/>
            <person name="Song X."/>
            <person name="Zheng Q."/>
            <person name="Huang R."/>
            <person name="Yang H."/>
            <person name="Du X."/>
            <person name="Chen L."/>
            <person name="Yang M."/>
            <person name="Gaffney P.M."/>
            <person name="Wang S."/>
            <person name="Luo L."/>
            <person name="She Z."/>
            <person name="Ming Y."/>
            <person name="Huang W."/>
            <person name="Zhang S."/>
            <person name="Huang B."/>
            <person name="Zhang Y."/>
            <person name="Qu T."/>
            <person name="Ni P."/>
            <person name="Miao G."/>
            <person name="Wang J."/>
            <person name="Wang Q."/>
            <person name="Steinberg C.E."/>
            <person name="Wang H."/>
            <person name="Li N."/>
            <person name="Qian L."/>
            <person name="Zhang G."/>
            <person name="Li Y."/>
            <person name="Yang H."/>
            <person name="Liu X."/>
            <person name="Wang J."/>
            <person name="Yin Y."/>
            <person name="Wang J."/>
        </authorList>
    </citation>
    <scope>NUCLEOTIDE SEQUENCE [LARGE SCALE GENOMIC DNA]</scope>
    <source>
        <strain evidence="20">05x7-T-G4-1.051#20</strain>
    </source>
</reference>
<dbReference type="Gene3D" id="2.70.98.20">
    <property type="entry name" value="Copper amine oxidase, catalytic domain"/>
    <property type="match status" value="1"/>
</dbReference>
<comment type="function">
    <text evidence="11">Transcription regulator. Forms a sequence-specific DNA-binding protein complex with MAD1, MAD4, MNT, WBSCR14 and MLXIP which recognizes the core sequence 5'-CACGTG-3'. The TCFL4-MAD1, TCFL4-MAD4, TCFL4-WBSCR14 complexes are transcriptional repressors. Plays a role in transcriptional activation of glycolytic target genes. Involved in glucose-responsive gene regulation.</text>
</comment>
<sequence>MGEEYRDSARQWRGYALLLLVLLVIFIVGFAVMIIYYEIVRRPKCAVCHREIDTERHILGAPGRSLFRDLTENETRAVGHYLYSDKTFNFTKKRFASNFCYLYNIELLLPNKTSALEFLDSLDSPEPPREVRVVLFRGDKSPPVVEEYAVGPLNNIEYHRLIASAPYRFRPMSSIENRGVRKLMKQVDFTLKFVLEETFEASFFHCDSQCLTLDYYTPVSPAVSGRNERLVWYWAHYNVEFPVLNPVDFFILFNLEGPDPRKYQIERLRFMGQEYRTPEELLEAYLSGNVILTPVPFPVDPKMFPFNEVPQPLLRLRSPKMVEPDGHRYSVNQGRIQYMEWDFHFRMSATTGPQLLDVRHRNKRIVYELSLQEIAASASGHQPWLRYSNMVFSGMLLEMDGEDTSPTTNSRFSFSRTSSTGSIPAGCFSSASSAQGSDEEDSDSKPTLSYKDRRREAHTQAEQKRRDAIKKGYDELQYIVPTCQQTEQIGGTKLSKATVLQRSIDYIQFLISQKKKQEEELDSLRKEVMALKIMKANYEHIVKTHQNTPMHGQNLVSDEKKFQVFQNIMDNLFQSFNANISVSNFAELSGSVFNWLEEYCKPQNENDNSVSEKNLSIVEEIKQAAEEAVQETGYVYDEASGLYYDKNSGYYYDSETALHYDSHTGTYYTYDSYSRTYIFHSQVDPSYLQQSQGETAYPGHFEANRQCEQNSFKDYRDLAVAPTANSSTTPSKSSKKRKNKTKKENCSEKGELNMEEDGEIATEVDEQLKSLAASEDLDMNVSQMEFDENAKLNSQFQIDESELQGLNRKQRREKIRLLKKAFEEKLTQGDLRTCEVSDNGRSCSERVDKFDQVCSSVNSGQEPEMIETGYSMYGCDELCSSSDSSVVMEEMSVHSSVIVSDSSGTTITSTYSLQNTTIQDFLSTASENVKKEDIQDQTGDLEGSVPIPVCGKCDKTGDKVLVTCHVQDETTYRGNLSDDTQNAVDYDFVAKVKHENSDARCTLVGNSDLGKDIQGHEILDQKDSQSMSCDLNESMDDNDSTVKSSSHVDSYLKSSELTMKSANIDNVESLSLNLVQTSDKTSEFRDSEDSRSLCTDESELESGELTDSSDESEESSEEDELIVQGEEPVEDQDPHYLPPCIRIIVMDSDHLDYGSLFIITVDGGTIGREKNQGNLIIIPDINISKVHAQFQYNTDNCQYNLMDFGSQNGTFLNEHRISESKCSSAAVPVKHGDMVQVGCTRLLLHIHPGNDTCEECEPGIIQAAFQAQQTKSIPILSKEDKKKQARQELNQIKKKYGLKNAAYEENSAVKNPNYQDRADERRKTKGSDNPHQVDEAPASVHRPITQGNVGHKMLKKMGWSEGESLGKDNSGIQDPVTVNFRANQKAGLGSVEACSTSLDDVGTAKKNKRWLQAQQRYRKAEVNQQLPTPGWVKDDS</sequence>
<name>K1QAU1_MAGGI</name>
<keyword evidence="10" id="KW-0539">Nucleus</keyword>
<dbReference type="Gene3D" id="4.10.280.10">
    <property type="entry name" value="Helix-loop-helix DNA-binding domain"/>
    <property type="match status" value="1"/>
</dbReference>
<evidence type="ECO:0000256" key="1">
    <source>
        <dbReference type="ARBA" id="ARBA00004123"/>
    </source>
</evidence>
<feature type="compositionally biased region" description="Basic and acidic residues" evidence="18">
    <location>
        <begin position="1316"/>
        <end position="1334"/>
    </location>
</feature>
<dbReference type="InParanoid" id="K1QAU1"/>
<dbReference type="InterPro" id="IPR053027">
    <property type="entry name" value="AGGF1"/>
</dbReference>
<dbReference type="Gene3D" id="2.60.200.20">
    <property type="match status" value="1"/>
</dbReference>
<dbReference type="GO" id="GO:0048038">
    <property type="term" value="F:quinone binding"/>
    <property type="evidence" value="ECO:0007669"/>
    <property type="project" value="InterPro"/>
</dbReference>
<evidence type="ECO:0000256" key="9">
    <source>
        <dbReference type="ARBA" id="ARBA00023163"/>
    </source>
</evidence>
<keyword evidence="7" id="KW-0238">DNA-binding</keyword>
<dbReference type="SUPFAM" id="SSF49998">
    <property type="entry name" value="Amine oxidase catalytic domain"/>
    <property type="match status" value="1"/>
</dbReference>
<feature type="region of interest" description="Disordered" evidence="18">
    <location>
        <begin position="1417"/>
        <end position="1436"/>
    </location>
</feature>
<feature type="compositionally biased region" description="Acidic residues" evidence="18">
    <location>
        <begin position="1096"/>
        <end position="1131"/>
    </location>
</feature>
<keyword evidence="19" id="KW-0472">Membrane</keyword>
<feature type="region of interest" description="Disordered" evidence="18">
    <location>
        <begin position="1303"/>
        <end position="1337"/>
    </location>
</feature>
<dbReference type="SUPFAM" id="SSF49879">
    <property type="entry name" value="SMAD/FHA domain"/>
    <property type="match status" value="1"/>
</dbReference>
<feature type="region of interest" description="Disordered" evidence="18">
    <location>
        <begin position="1078"/>
        <end position="1135"/>
    </location>
</feature>
<keyword evidence="17" id="KW-0175">Coiled coil</keyword>
<dbReference type="InterPro" id="IPR035624">
    <property type="entry name" value="AGGF1_OCRE"/>
</dbReference>
<dbReference type="GO" id="GO:0008131">
    <property type="term" value="F:primary methylamine oxidase activity"/>
    <property type="evidence" value="ECO:0007669"/>
    <property type="project" value="InterPro"/>
</dbReference>
<evidence type="ECO:0000256" key="6">
    <source>
        <dbReference type="ARBA" id="ARBA00023015"/>
    </source>
</evidence>
<dbReference type="InterPro" id="IPR016182">
    <property type="entry name" value="Cu_amine_oxidase_N-reg"/>
</dbReference>
<dbReference type="PANTHER" id="PTHR23106:SF24">
    <property type="entry name" value="ANGIOGENIC FACTOR WITH G PATCH AND FHA DOMAINS 1"/>
    <property type="match status" value="1"/>
</dbReference>
<dbReference type="InterPro" id="IPR000253">
    <property type="entry name" value="FHA_dom"/>
</dbReference>
<dbReference type="InterPro" id="IPR008984">
    <property type="entry name" value="SMAD_FHA_dom_sf"/>
</dbReference>
<dbReference type="InterPro" id="IPR015798">
    <property type="entry name" value="Cu_amine_oxidase_C"/>
</dbReference>
<evidence type="ECO:0000256" key="7">
    <source>
        <dbReference type="ARBA" id="ARBA00023125"/>
    </source>
</evidence>
<keyword evidence="3" id="KW-0963">Cytoplasm</keyword>
<dbReference type="InterPro" id="IPR000467">
    <property type="entry name" value="G_patch_dom"/>
</dbReference>
<feature type="region of interest" description="Disordered" evidence="18">
    <location>
        <begin position="720"/>
        <end position="758"/>
    </location>
</feature>
<evidence type="ECO:0000256" key="15">
    <source>
        <dbReference type="ARBA" id="ARBA00079081"/>
    </source>
</evidence>
<feature type="compositionally biased region" description="Basic and acidic residues" evidence="18">
    <location>
        <begin position="450"/>
        <end position="466"/>
    </location>
</feature>
<keyword evidence="6" id="KW-0805">Transcription regulation</keyword>
<dbReference type="Pfam" id="PF02727">
    <property type="entry name" value="Cu_amine_oxidN2"/>
    <property type="match status" value="1"/>
</dbReference>
<dbReference type="InterPro" id="IPR036638">
    <property type="entry name" value="HLH_DNA-bd_sf"/>
</dbReference>
<dbReference type="SMART" id="SM00353">
    <property type="entry name" value="HLH"/>
    <property type="match status" value="1"/>
</dbReference>
<evidence type="ECO:0000313" key="20">
    <source>
        <dbReference type="EMBL" id="EKC18601.1"/>
    </source>
</evidence>
<evidence type="ECO:0000256" key="14">
    <source>
        <dbReference type="ARBA" id="ARBA00076041"/>
    </source>
</evidence>
<dbReference type="Pfam" id="PF17780">
    <property type="entry name" value="OCRE"/>
    <property type="match status" value="1"/>
</dbReference>
<dbReference type="Pfam" id="PF00010">
    <property type="entry name" value="HLH"/>
    <property type="match status" value="1"/>
</dbReference>
<dbReference type="InterPro" id="IPR011598">
    <property type="entry name" value="bHLH_dom"/>
</dbReference>
<dbReference type="GO" id="GO:0140297">
    <property type="term" value="F:DNA-binding transcription factor binding"/>
    <property type="evidence" value="ECO:0007669"/>
    <property type="project" value="UniProtKB-ARBA"/>
</dbReference>
<dbReference type="SMART" id="SM00443">
    <property type="entry name" value="G_patch"/>
    <property type="match status" value="1"/>
</dbReference>
<proteinExistence type="predicted"/>
<dbReference type="CDD" id="cd22686">
    <property type="entry name" value="FHA_AGGF1"/>
    <property type="match status" value="1"/>
</dbReference>
<comment type="subcellular location">
    <subcellularLocation>
        <location evidence="2">Cytoplasm</location>
    </subcellularLocation>
    <subcellularLocation>
        <location evidence="1">Nucleus</location>
    </subcellularLocation>
</comment>
<feature type="region of interest" description="Disordered" evidence="18">
    <location>
        <begin position="402"/>
        <end position="466"/>
    </location>
</feature>
<keyword evidence="4" id="KW-0678">Repressor</keyword>
<dbReference type="PROSITE" id="PS50888">
    <property type="entry name" value="BHLH"/>
    <property type="match status" value="1"/>
</dbReference>
<feature type="compositionally biased region" description="Low complexity" evidence="18">
    <location>
        <begin position="404"/>
        <end position="422"/>
    </location>
</feature>
<evidence type="ECO:0000256" key="10">
    <source>
        <dbReference type="ARBA" id="ARBA00023242"/>
    </source>
</evidence>
<keyword evidence="19" id="KW-0812">Transmembrane</keyword>
<dbReference type="Pfam" id="PF01179">
    <property type="entry name" value="Cu_amine_oxid"/>
    <property type="match status" value="1"/>
</dbReference>
<dbReference type="Pfam" id="PF01585">
    <property type="entry name" value="G-patch"/>
    <property type="match status" value="1"/>
</dbReference>
<feature type="coiled-coil region" evidence="17">
    <location>
        <begin position="507"/>
        <end position="534"/>
    </location>
</feature>
<gene>
    <name evidence="20" type="ORF">CGI_10011729</name>
</gene>
<evidence type="ECO:0000256" key="12">
    <source>
        <dbReference type="ARBA" id="ARBA00065416"/>
    </source>
</evidence>
<dbReference type="GO" id="GO:0005507">
    <property type="term" value="F:copper ion binding"/>
    <property type="evidence" value="ECO:0007669"/>
    <property type="project" value="InterPro"/>
</dbReference>
<dbReference type="InterPro" id="IPR015800">
    <property type="entry name" value="Cu_amine_oxidase_N2"/>
</dbReference>
<dbReference type="PROSITE" id="PS50174">
    <property type="entry name" value="G_PATCH"/>
    <property type="match status" value="1"/>
</dbReference>
<dbReference type="PROSITE" id="PS50006">
    <property type="entry name" value="FHA_DOMAIN"/>
    <property type="match status" value="1"/>
</dbReference>
<dbReference type="InterPro" id="IPR041591">
    <property type="entry name" value="OCRE"/>
</dbReference>
<feature type="transmembrane region" description="Helical" evidence="19">
    <location>
        <begin position="12"/>
        <end position="37"/>
    </location>
</feature>
<dbReference type="PANTHER" id="PTHR23106">
    <property type="entry name" value="ANGIOGENIC FACTOR WITH G PATCH AND FHA DOMAINS 1"/>
    <property type="match status" value="1"/>
</dbReference>
<organism evidence="20">
    <name type="scientific">Magallana gigas</name>
    <name type="common">Pacific oyster</name>
    <name type="synonym">Crassostrea gigas</name>
    <dbReference type="NCBI Taxonomy" id="29159"/>
    <lineage>
        <taxon>Eukaryota</taxon>
        <taxon>Metazoa</taxon>
        <taxon>Spiralia</taxon>
        <taxon>Lophotrochozoa</taxon>
        <taxon>Mollusca</taxon>
        <taxon>Bivalvia</taxon>
        <taxon>Autobranchia</taxon>
        <taxon>Pteriomorphia</taxon>
        <taxon>Ostreida</taxon>
        <taxon>Ostreoidea</taxon>
        <taxon>Ostreidae</taxon>
        <taxon>Magallana</taxon>
    </lineage>
</organism>
<dbReference type="GO" id="GO:0005737">
    <property type="term" value="C:cytoplasm"/>
    <property type="evidence" value="ECO:0007669"/>
    <property type="project" value="UniProtKB-SubCell"/>
</dbReference>
<dbReference type="FunFam" id="4.10.280.10:FF:000037">
    <property type="entry name" value="max-like protein X isoform X2"/>
    <property type="match status" value="1"/>
</dbReference>
<dbReference type="GO" id="GO:0009308">
    <property type="term" value="P:amine metabolic process"/>
    <property type="evidence" value="ECO:0007669"/>
    <property type="project" value="InterPro"/>
</dbReference>
<evidence type="ECO:0000256" key="16">
    <source>
        <dbReference type="ARBA" id="ARBA00082933"/>
    </source>
</evidence>
<comment type="subunit">
    <text evidence="12">Efficient DNA binding requires dimerization with another bHLH protein. Binds DNA as a heterodimer with MAD1, MAD4, MNT, WBSCR14 and MLXIP. Can also bind DNA as a homodimer.</text>
</comment>
<dbReference type="GO" id="GO:0046983">
    <property type="term" value="F:protein dimerization activity"/>
    <property type="evidence" value="ECO:0007669"/>
    <property type="project" value="InterPro"/>
</dbReference>
<accession>K1QAU1</accession>
<feature type="compositionally biased region" description="Basic and acidic residues" evidence="18">
    <location>
        <begin position="1080"/>
        <end position="1091"/>
    </location>
</feature>
<dbReference type="Pfam" id="PF00498">
    <property type="entry name" value="FHA"/>
    <property type="match status" value="1"/>
</dbReference>
<feature type="compositionally biased region" description="Low complexity" evidence="18">
    <location>
        <begin position="721"/>
        <end position="732"/>
    </location>
</feature>
<dbReference type="HOGENOM" id="CLU_252161_0_0_1"/>
<evidence type="ECO:0000256" key="19">
    <source>
        <dbReference type="SAM" id="Phobius"/>
    </source>
</evidence>
<evidence type="ECO:0000256" key="18">
    <source>
        <dbReference type="SAM" id="MobiDB-lite"/>
    </source>
</evidence>
<evidence type="ECO:0000256" key="5">
    <source>
        <dbReference type="ARBA" id="ARBA00022553"/>
    </source>
</evidence>
<keyword evidence="5" id="KW-0597">Phosphoprotein</keyword>
<dbReference type="SMART" id="SM00240">
    <property type="entry name" value="FHA"/>
    <property type="match status" value="1"/>
</dbReference>
<dbReference type="SUPFAM" id="SSF54416">
    <property type="entry name" value="Amine oxidase N-terminal region"/>
    <property type="match status" value="2"/>
</dbReference>
<dbReference type="CDD" id="cd19687">
    <property type="entry name" value="bHLHzip_Mlx"/>
    <property type="match status" value="1"/>
</dbReference>
<keyword evidence="9" id="KW-0804">Transcription</keyword>
<evidence type="ECO:0000256" key="3">
    <source>
        <dbReference type="ARBA" id="ARBA00022490"/>
    </source>
</evidence>
<dbReference type="GO" id="GO:0005654">
    <property type="term" value="C:nucleoplasm"/>
    <property type="evidence" value="ECO:0007669"/>
    <property type="project" value="UniProtKB-ARBA"/>
</dbReference>
<feature type="compositionally biased region" description="Basic and acidic residues" evidence="18">
    <location>
        <begin position="742"/>
        <end position="752"/>
    </location>
</feature>
<dbReference type="SUPFAM" id="SSF47459">
    <property type="entry name" value="HLH, helix-loop-helix DNA-binding domain"/>
    <property type="match status" value="1"/>
</dbReference>
<dbReference type="Gene3D" id="3.10.450.40">
    <property type="match status" value="2"/>
</dbReference>
<keyword evidence="19" id="KW-1133">Transmembrane helix</keyword>
<dbReference type="GO" id="GO:0003677">
    <property type="term" value="F:DNA binding"/>
    <property type="evidence" value="ECO:0007669"/>
    <property type="project" value="UniProtKB-KW"/>
</dbReference>
<evidence type="ECO:0000256" key="17">
    <source>
        <dbReference type="SAM" id="Coils"/>
    </source>
</evidence>
<evidence type="ECO:0000256" key="8">
    <source>
        <dbReference type="ARBA" id="ARBA00023159"/>
    </source>
</evidence>
<evidence type="ECO:0000256" key="11">
    <source>
        <dbReference type="ARBA" id="ARBA00053727"/>
    </source>
</evidence>
<evidence type="ECO:0000256" key="4">
    <source>
        <dbReference type="ARBA" id="ARBA00022491"/>
    </source>
</evidence>
<dbReference type="GO" id="GO:0045944">
    <property type="term" value="P:positive regulation of transcription by RNA polymerase II"/>
    <property type="evidence" value="ECO:0007669"/>
    <property type="project" value="UniProtKB-ARBA"/>
</dbReference>
<feature type="region of interest" description="Disordered" evidence="18">
    <location>
        <begin position="1022"/>
        <end position="1045"/>
    </location>
</feature>
<dbReference type="CDD" id="cd16164">
    <property type="entry name" value="OCRE_VG5Q"/>
    <property type="match status" value="1"/>
</dbReference>
<dbReference type="EMBL" id="JH818026">
    <property type="protein sequence ID" value="EKC18601.1"/>
    <property type="molecule type" value="Genomic_DNA"/>
</dbReference>
<evidence type="ECO:0000256" key="2">
    <source>
        <dbReference type="ARBA" id="ARBA00004496"/>
    </source>
</evidence>
<evidence type="ECO:0000256" key="13">
    <source>
        <dbReference type="ARBA" id="ARBA00071251"/>
    </source>
</evidence>